<evidence type="ECO:0000259" key="3">
    <source>
        <dbReference type="Pfam" id="PF00899"/>
    </source>
</evidence>
<dbReference type="InterPro" id="IPR045886">
    <property type="entry name" value="ThiF/MoeB/HesA"/>
</dbReference>
<keyword evidence="5" id="KW-1185">Reference proteome</keyword>
<dbReference type="SUPFAM" id="SSF69572">
    <property type="entry name" value="Activating enzymes of the ubiquitin-like proteins"/>
    <property type="match status" value="1"/>
</dbReference>
<keyword evidence="4" id="KW-0808">Transferase</keyword>
<name>A0A8G2FW61_PICTO</name>
<keyword evidence="2" id="KW-0472">Membrane</keyword>
<dbReference type="InterPro" id="IPR035985">
    <property type="entry name" value="Ubiquitin-activating_enz"/>
</dbReference>
<dbReference type="Proteomes" id="UP000192315">
    <property type="component" value="Unassembled WGS sequence"/>
</dbReference>
<dbReference type="Gene3D" id="3.40.50.720">
    <property type="entry name" value="NAD(P)-binding Rossmann-like Domain"/>
    <property type="match status" value="1"/>
</dbReference>
<dbReference type="InterPro" id="IPR000594">
    <property type="entry name" value="ThiF_NAD_FAD-bd"/>
</dbReference>
<protein>
    <submittedName>
        <fullName evidence="4">Adenylyltransferase and sulfurtransferase</fullName>
    </submittedName>
</protein>
<evidence type="ECO:0000256" key="2">
    <source>
        <dbReference type="SAM" id="Phobius"/>
    </source>
</evidence>
<dbReference type="GO" id="GO:0008641">
    <property type="term" value="F:ubiquitin-like modifier activating enzyme activity"/>
    <property type="evidence" value="ECO:0007669"/>
    <property type="project" value="InterPro"/>
</dbReference>
<evidence type="ECO:0000256" key="1">
    <source>
        <dbReference type="ARBA" id="ARBA00009919"/>
    </source>
</evidence>
<feature type="domain" description="THIF-type NAD/FAD binding fold" evidence="3">
    <location>
        <begin position="3"/>
        <end position="230"/>
    </location>
</feature>
<accession>A0A8G2FW61</accession>
<dbReference type="GO" id="GO:0004792">
    <property type="term" value="F:thiosulfate-cyanide sulfurtransferase activity"/>
    <property type="evidence" value="ECO:0007669"/>
    <property type="project" value="TreeGrafter"/>
</dbReference>
<dbReference type="PANTHER" id="PTHR10953:SF102">
    <property type="entry name" value="ADENYLYLTRANSFERASE AND SULFURTRANSFERASE MOCS3"/>
    <property type="match status" value="1"/>
</dbReference>
<evidence type="ECO:0000313" key="4">
    <source>
        <dbReference type="EMBL" id="SMD30586.1"/>
    </source>
</evidence>
<dbReference type="CDD" id="cd00757">
    <property type="entry name" value="ThiF_MoeB_HesA_family"/>
    <property type="match status" value="1"/>
</dbReference>
<comment type="similarity">
    <text evidence="1">Belongs to the HesA/MoeB/ThiF family.</text>
</comment>
<dbReference type="AlphaFoldDB" id="A0A8G2FW61"/>
<sequence>MRYSRQEIIKFIGKNGQEKIRKTRALVIGAGGTGSYTIMSLAMLGFGRIHVIDDDKIEITNLNRQALYNEDDLGSYKAETIFKRIKKINSLVNISYETSRFDSSNYEIVRDFDIVFDCTDNITTRMIINDACDKFRIPWVFMAVSEFYGQVKLINPGITACFACYNRDPGEIPNCDVTGIVATTASIVSSLAVNTAVKFILGNTDEDLLLIDSLNMSIEKIKINKNEKCRSCSLHDYKYLGRYYSNLKGIIP</sequence>
<organism evidence="4 5">
    <name type="scientific">Picrophilus torridus (strain ATCC 700027 / DSM 9790 / JCM 10055 / NBRC 100828 / KAW 2/3)</name>
    <dbReference type="NCBI Taxonomy" id="1122961"/>
    <lineage>
        <taxon>Archaea</taxon>
        <taxon>Methanobacteriati</taxon>
        <taxon>Thermoplasmatota</taxon>
        <taxon>Thermoplasmata</taxon>
        <taxon>Thermoplasmatales</taxon>
        <taxon>Picrophilaceae</taxon>
        <taxon>Picrophilus</taxon>
    </lineage>
</organism>
<dbReference type="PANTHER" id="PTHR10953">
    <property type="entry name" value="UBIQUITIN-ACTIVATING ENZYME E1"/>
    <property type="match status" value="1"/>
</dbReference>
<dbReference type="GO" id="GO:0005737">
    <property type="term" value="C:cytoplasm"/>
    <property type="evidence" value="ECO:0007669"/>
    <property type="project" value="TreeGrafter"/>
</dbReference>
<keyword evidence="2" id="KW-0812">Transmembrane</keyword>
<dbReference type="FunFam" id="3.40.50.720:FF:000080">
    <property type="entry name" value="Thiazole biosynthesis adenylyltransferase ThiF"/>
    <property type="match status" value="1"/>
</dbReference>
<dbReference type="GO" id="GO:0016779">
    <property type="term" value="F:nucleotidyltransferase activity"/>
    <property type="evidence" value="ECO:0007669"/>
    <property type="project" value="UniProtKB-KW"/>
</dbReference>
<reference evidence="4 5" key="1">
    <citation type="submission" date="2017-04" db="EMBL/GenBank/DDBJ databases">
        <authorList>
            <person name="Varghese N."/>
            <person name="Submissions S."/>
        </authorList>
    </citation>
    <scope>NUCLEOTIDE SEQUENCE [LARGE SCALE GENOMIC DNA]</scope>
    <source>
        <strain evidence="4 5">DSM 9789</strain>
    </source>
</reference>
<keyword evidence="2" id="KW-1133">Transmembrane helix</keyword>
<dbReference type="EMBL" id="FWYE01000001">
    <property type="protein sequence ID" value="SMD30586.1"/>
    <property type="molecule type" value="Genomic_DNA"/>
</dbReference>
<dbReference type="RefSeq" id="WP_084272511.1">
    <property type="nucleotide sequence ID" value="NZ_FWYE01000001.1"/>
</dbReference>
<comment type="caution">
    <text evidence="4">The sequence shown here is derived from an EMBL/GenBank/DDBJ whole genome shotgun (WGS) entry which is preliminary data.</text>
</comment>
<gene>
    <name evidence="4" type="ORF">SAMN02745355_0475</name>
</gene>
<dbReference type="Pfam" id="PF00899">
    <property type="entry name" value="ThiF"/>
    <property type="match status" value="1"/>
</dbReference>
<feature type="transmembrane region" description="Helical" evidence="2">
    <location>
        <begin position="25"/>
        <end position="46"/>
    </location>
</feature>
<keyword evidence="4" id="KW-0548">Nucleotidyltransferase</keyword>
<proteinExistence type="inferred from homology"/>
<evidence type="ECO:0000313" key="5">
    <source>
        <dbReference type="Proteomes" id="UP000192315"/>
    </source>
</evidence>